<keyword evidence="4" id="KW-1185">Reference proteome</keyword>
<dbReference type="PANTHER" id="PTHR13847:SF289">
    <property type="entry name" value="GLYCINE OXIDASE"/>
    <property type="match status" value="1"/>
</dbReference>
<dbReference type="OrthoDB" id="18526at2"/>
<dbReference type="InterPro" id="IPR036188">
    <property type="entry name" value="FAD/NAD-bd_sf"/>
</dbReference>
<organism evidence="3 4">
    <name type="scientific">Allopusillimonas soli</name>
    <dbReference type="NCBI Taxonomy" id="659016"/>
    <lineage>
        <taxon>Bacteria</taxon>
        <taxon>Pseudomonadati</taxon>
        <taxon>Pseudomonadota</taxon>
        <taxon>Betaproteobacteria</taxon>
        <taxon>Burkholderiales</taxon>
        <taxon>Alcaligenaceae</taxon>
        <taxon>Allopusillimonas</taxon>
    </lineage>
</organism>
<dbReference type="GO" id="GO:0016491">
    <property type="term" value="F:oxidoreductase activity"/>
    <property type="evidence" value="ECO:0007669"/>
    <property type="project" value="UniProtKB-KW"/>
</dbReference>
<evidence type="ECO:0000259" key="2">
    <source>
        <dbReference type="Pfam" id="PF01266"/>
    </source>
</evidence>
<name>A0A853F6S2_9BURK</name>
<evidence type="ECO:0000256" key="1">
    <source>
        <dbReference type="ARBA" id="ARBA00023002"/>
    </source>
</evidence>
<feature type="domain" description="FAD dependent oxidoreductase" evidence="2">
    <location>
        <begin position="3"/>
        <end position="392"/>
    </location>
</feature>
<dbReference type="Gene3D" id="3.50.50.60">
    <property type="entry name" value="FAD/NAD(P)-binding domain"/>
    <property type="match status" value="2"/>
</dbReference>
<comment type="caution">
    <text evidence="3">The sequence shown here is derived from an EMBL/GenBank/DDBJ whole genome shotgun (WGS) entry which is preliminary data.</text>
</comment>
<dbReference type="SUPFAM" id="SSF54373">
    <property type="entry name" value="FAD-linked reductases, C-terminal domain"/>
    <property type="match status" value="1"/>
</dbReference>
<dbReference type="InterPro" id="IPR006076">
    <property type="entry name" value="FAD-dep_OxRdtase"/>
</dbReference>
<gene>
    <name evidence="3" type="ORF">H0A68_05260</name>
</gene>
<dbReference type="Pfam" id="PF01266">
    <property type="entry name" value="DAO"/>
    <property type="match status" value="1"/>
</dbReference>
<dbReference type="RefSeq" id="WP_129968172.1">
    <property type="nucleotide sequence ID" value="NZ_JACCEW010000001.1"/>
</dbReference>
<dbReference type="GO" id="GO:0005737">
    <property type="term" value="C:cytoplasm"/>
    <property type="evidence" value="ECO:0007669"/>
    <property type="project" value="TreeGrafter"/>
</dbReference>
<sequence>MDDVAVIGAGIIGTCIAYTLRKRGARVVLIDDGLPGSGCSYGNLGAISMSSVVPLATAGTLRKLPTILWNSESPLFLPWHYLPRAMPWLLRFASSARSDRVEASARQLASLHRGAVEAHEALAREVGVPELILRKGQLHLYVNHQAYAKDAAAWKLREQFGVIFEQLSRSDILALEPNINSRYQHGVLLPDDATILNPSRYVQAICNAFCMRGGVLCRQRVHAIWPLPQGGWRVNTGASDARYSHVIVAAGAWSDRLLASAGIRASLQSQRGYHAQFDGKAELLSRSVVLTDKKIFLSPMEQGLRAGGTVEIASLDDAPNSRRALAIERAVRQNVSGLEGCAATHWMGHRPCMPNSVPKIGRVSGRPGLWQAIGHGHLGMTDSVNTAGRIADELMAELA</sequence>
<proteinExistence type="predicted"/>
<accession>A0A853F6S2</accession>
<dbReference type="Gene3D" id="3.30.9.10">
    <property type="entry name" value="D-Amino Acid Oxidase, subunit A, domain 2"/>
    <property type="match status" value="1"/>
</dbReference>
<keyword evidence="1" id="KW-0560">Oxidoreductase</keyword>
<dbReference type="Proteomes" id="UP000580517">
    <property type="component" value="Unassembled WGS sequence"/>
</dbReference>
<evidence type="ECO:0000313" key="3">
    <source>
        <dbReference type="EMBL" id="NYT36274.1"/>
    </source>
</evidence>
<dbReference type="EMBL" id="JACCEW010000001">
    <property type="protein sequence ID" value="NYT36274.1"/>
    <property type="molecule type" value="Genomic_DNA"/>
</dbReference>
<reference evidence="3 4" key="1">
    <citation type="submission" date="2020-07" db="EMBL/GenBank/DDBJ databases">
        <title>Taxonomic revisions and descriptions of new bacterial species based on genomic comparisons in the high-G+C-content subgroup of the family Alcaligenaceae.</title>
        <authorList>
            <person name="Szabo A."/>
            <person name="Felfoldi T."/>
        </authorList>
    </citation>
    <scope>NUCLEOTIDE SEQUENCE [LARGE SCALE GENOMIC DNA]</scope>
    <source>
        <strain evidence="3 4">DSM 25264</strain>
    </source>
</reference>
<dbReference type="AlphaFoldDB" id="A0A853F6S2"/>
<protein>
    <submittedName>
        <fullName evidence="3">FAD-binding oxidoreductase</fullName>
    </submittedName>
</protein>
<dbReference type="PANTHER" id="PTHR13847">
    <property type="entry name" value="SARCOSINE DEHYDROGENASE-RELATED"/>
    <property type="match status" value="1"/>
</dbReference>
<dbReference type="SUPFAM" id="SSF51905">
    <property type="entry name" value="FAD/NAD(P)-binding domain"/>
    <property type="match status" value="1"/>
</dbReference>
<evidence type="ECO:0000313" key="4">
    <source>
        <dbReference type="Proteomes" id="UP000580517"/>
    </source>
</evidence>